<feature type="compositionally biased region" description="Basic and acidic residues" evidence="8">
    <location>
        <begin position="389"/>
        <end position="404"/>
    </location>
</feature>
<evidence type="ECO:0000256" key="2">
    <source>
        <dbReference type="ARBA" id="ARBA00005636"/>
    </source>
</evidence>
<dbReference type="InterPro" id="IPR022666">
    <property type="entry name" value="Ribosomal_uL2_RNA-bd_dom"/>
</dbReference>
<dbReference type="Gene3D" id="2.30.30.30">
    <property type="match status" value="1"/>
</dbReference>
<evidence type="ECO:0000259" key="9">
    <source>
        <dbReference type="SMART" id="SM01382"/>
    </source>
</evidence>
<evidence type="ECO:0000256" key="5">
    <source>
        <dbReference type="ARBA" id="ARBA00023274"/>
    </source>
</evidence>
<feature type="region of interest" description="Disordered" evidence="8">
    <location>
        <begin position="341"/>
        <end position="404"/>
    </location>
</feature>
<dbReference type="GO" id="GO:0003723">
    <property type="term" value="F:RNA binding"/>
    <property type="evidence" value="ECO:0007669"/>
    <property type="project" value="InterPro"/>
</dbReference>
<comment type="subcellular location">
    <subcellularLocation>
        <location evidence="1">Mitochondrion</location>
    </subcellularLocation>
</comment>
<dbReference type="FunFam" id="4.10.950.10:FF:000001">
    <property type="entry name" value="50S ribosomal protein L2"/>
    <property type="match status" value="1"/>
</dbReference>
<keyword evidence="4" id="KW-0496">Mitochondrion</keyword>
<dbReference type="InterPro" id="IPR014722">
    <property type="entry name" value="Rib_uL2_dom2"/>
</dbReference>
<keyword evidence="5" id="KW-0687">Ribonucleoprotein</keyword>
<dbReference type="InterPro" id="IPR005880">
    <property type="entry name" value="Ribosomal_uL2_bac/org-type"/>
</dbReference>
<organism>
    <name type="scientific">Serpula lacrymans var. lacrymans (strain S7.9)</name>
    <name type="common">Dry rot fungus</name>
    <dbReference type="NCBI Taxonomy" id="578457"/>
    <lineage>
        <taxon>Eukaryota</taxon>
        <taxon>Fungi</taxon>
        <taxon>Dikarya</taxon>
        <taxon>Basidiomycota</taxon>
        <taxon>Agaricomycotina</taxon>
        <taxon>Agaricomycetes</taxon>
        <taxon>Agaricomycetidae</taxon>
        <taxon>Boletales</taxon>
        <taxon>Coniophorineae</taxon>
        <taxon>Serpulaceae</taxon>
        <taxon>Serpula</taxon>
    </lineage>
</organism>
<dbReference type="HOGENOM" id="CLU_036235_3_0_1"/>
<feature type="compositionally biased region" description="Low complexity" evidence="8">
    <location>
        <begin position="212"/>
        <end position="221"/>
    </location>
</feature>
<sequence>MFGLRGSSSLLRCVQSLSQPTQRPCYNLLRSSLHSNTITRTYATQLTPPPTSAPSATSLDASTTLFKTYKPVSPGVRHLRRPINNHIYPGRPLRLLTAPLRKKGGRNAHGRITVRFRGGGHKQRIRVVDFMRKAPGICDVVRIEYDPGRSAHIALVKNRNPELDGLKKWSYILACEGMRAGDVVESFRSGIPEGFVPGYVDSRDKRNSTGEATEAQAQSSTESSSAALALGILRAKTVKPGNVLPLRLIPTGTVIHCVSLKPDGKGLLVRSAGSFAQIVTHEESGRYSLVRLQSGEVRKILQDCCAIVGKVSNPLWKSRKLGKAGRNRWLGWRPRVRGVAMNAKDHPHGGGRGKSKSNKHPVSIWGWPTKGKRTRKPGPKGPKNSNKMVVRERPRGKEKRMGTA</sequence>
<evidence type="ECO:0000256" key="7">
    <source>
        <dbReference type="ARBA" id="ARBA00069872"/>
    </source>
</evidence>
<evidence type="ECO:0000256" key="3">
    <source>
        <dbReference type="ARBA" id="ARBA00022980"/>
    </source>
</evidence>
<evidence type="ECO:0000256" key="6">
    <source>
        <dbReference type="ARBA" id="ARBA00037226"/>
    </source>
</evidence>
<dbReference type="FunFam" id="2.30.30.30:FF:000001">
    <property type="entry name" value="50S ribosomal protein L2"/>
    <property type="match status" value="1"/>
</dbReference>
<dbReference type="Gene3D" id="4.10.950.10">
    <property type="entry name" value="Ribosomal protein L2, domain 3"/>
    <property type="match status" value="1"/>
</dbReference>
<comment type="function">
    <text evidence="6">Component of the mitochondrial ribosome (mitoribosome), a dedicated translation machinery responsible for the synthesis of mitochondrial genome-encoded proteins, including at least some of the essential transmembrane subunits of the mitochondrial respiratory chain. The mitoribosomes are attached to the mitochondrial inner membrane and translation products are cotranslationally integrated into the membrane.</text>
</comment>
<dbReference type="GO" id="GO:0005762">
    <property type="term" value="C:mitochondrial large ribosomal subunit"/>
    <property type="evidence" value="ECO:0007669"/>
    <property type="project" value="TreeGrafter"/>
</dbReference>
<dbReference type="RefSeq" id="XP_007324298.1">
    <property type="nucleotide sequence ID" value="XM_007324236.1"/>
</dbReference>
<dbReference type="AlphaFoldDB" id="F8PCX5"/>
<accession>F8PCX5</accession>
<dbReference type="GO" id="GO:0016740">
    <property type="term" value="F:transferase activity"/>
    <property type="evidence" value="ECO:0007669"/>
    <property type="project" value="InterPro"/>
</dbReference>
<dbReference type="Proteomes" id="UP000008064">
    <property type="component" value="Unassembled WGS sequence"/>
</dbReference>
<feature type="compositionally biased region" description="Basic residues" evidence="8">
    <location>
        <begin position="349"/>
        <end position="359"/>
    </location>
</feature>
<dbReference type="SMART" id="SM01383">
    <property type="entry name" value="Ribosomal_L2"/>
    <property type="match status" value="1"/>
</dbReference>
<evidence type="ECO:0000259" key="10">
    <source>
        <dbReference type="SMART" id="SM01383"/>
    </source>
</evidence>
<protein>
    <recommendedName>
        <fullName evidence="7">Large ribosomal subunit protein uL2m</fullName>
    </recommendedName>
</protein>
<name>F8PCX5_SERL9</name>
<dbReference type="GO" id="GO:0003735">
    <property type="term" value="F:structural constituent of ribosome"/>
    <property type="evidence" value="ECO:0007669"/>
    <property type="project" value="InterPro"/>
</dbReference>
<dbReference type="OrthoDB" id="268576at2759"/>
<feature type="domain" description="Large ribosomal subunit protein uL2 RNA-binding" evidence="10">
    <location>
        <begin position="105"/>
        <end position="186"/>
    </location>
</feature>
<dbReference type="Pfam" id="PF03947">
    <property type="entry name" value="Ribosomal_L2_C"/>
    <property type="match status" value="1"/>
</dbReference>
<dbReference type="InterPro" id="IPR008991">
    <property type="entry name" value="Translation_prot_SH3-like_sf"/>
</dbReference>
<evidence type="ECO:0000256" key="4">
    <source>
        <dbReference type="ARBA" id="ARBA00023128"/>
    </source>
</evidence>
<dbReference type="GO" id="GO:0032543">
    <property type="term" value="P:mitochondrial translation"/>
    <property type="evidence" value="ECO:0007669"/>
    <property type="project" value="TreeGrafter"/>
</dbReference>
<evidence type="ECO:0000313" key="11">
    <source>
        <dbReference type="EMBL" id="EGO19074.1"/>
    </source>
</evidence>
<dbReference type="SUPFAM" id="SSF50104">
    <property type="entry name" value="Translation proteins SH3-like domain"/>
    <property type="match status" value="1"/>
</dbReference>
<feature type="domain" description="Large ribosomal subunit protein uL2 C-terminal" evidence="9">
    <location>
        <begin position="238"/>
        <end position="368"/>
    </location>
</feature>
<reference evidence="11" key="1">
    <citation type="submission" date="2011-04" db="EMBL/GenBank/DDBJ databases">
        <title>Evolution of plant cell wall degrading machinery underlies the functional diversity of forest fungi.</title>
        <authorList>
            <consortium name="US DOE Joint Genome Institute (JGI-PGF)"/>
            <person name="Eastwood D.C."/>
            <person name="Floudas D."/>
            <person name="Binder M."/>
            <person name="Majcherczyk A."/>
            <person name="Schneider P."/>
            <person name="Aerts A."/>
            <person name="Asiegbu F.O."/>
            <person name="Baker S.E."/>
            <person name="Barry K."/>
            <person name="Bendiksby M."/>
            <person name="Blumentritt M."/>
            <person name="Coutinho P.M."/>
            <person name="Cullen D."/>
            <person name="Cullen D."/>
            <person name="Gathman A."/>
            <person name="Goodell B."/>
            <person name="Henrissat B."/>
            <person name="Ihrmark K."/>
            <person name="Kauserud H."/>
            <person name="Kohler A."/>
            <person name="LaButti K."/>
            <person name="Lapidus A."/>
            <person name="Lavin J.L."/>
            <person name="Lee Y.-H."/>
            <person name="Lindquist E."/>
            <person name="Lilly W."/>
            <person name="Lucas S."/>
            <person name="Morin E."/>
            <person name="Murat C."/>
            <person name="Oguiza J.A."/>
            <person name="Park J."/>
            <person name="Pisabarro A.G."/>
            <person name="Riley R."/>
            <person name="Rosling A."/>
            <person name="Salamov A."/>
            <person name="Schmidt O."/>
            <person name="Schmutz J."/>
            <person name="Skrede I."/>
            <person name="Stenlid J."/>
            <person name="Wiebenga A."/>
            <person name="Xie X."/>
            <person name="Kues U."/>
            <person name="Hibbett D.S."/>
            <person name="Hoffmeister D."/>
            <person name="Hogberg N."/>
            <person name="Martin F."/>
            <person name="Grigoriev I.V."/>
            <person name="Watkinson S.C."/>
        </authorList>
    </citation>
    <scope>NUCLEOTIDE SEQUENCE</scope>
    <source>
        <strain evidence="11">S7.9</strain>
    </source>
</reference>
<evidence type="ECO:0000256" key="8">
    <source>
        <dbReference type="SAM" id="MobiDB-lite"/>
    </source>
</evidence>
<feature type="region of interest" description="Disordered" evidence="8">
    <location>
        <begin position="198"/>
        <end position="221"/>
    </location>
</feature>
<dbReference type="Pfam" id="PF00181">
    <property type="entry name" value="Ribosomal_L2_N"/>
    <property type="match status" value="1"/>
</dbReference>
<dbReference type="EMBL" id="GL945445">
    <property type="protein sequence ID" value="EGO19074.1"/>
    <property type="molecule type" value="Genomic_DNA"/>
</dbReference>
<dbReference type="PANTHER" id="PTHR13691">
    <property type="entry name" value="RIBOSOMAL PROTEIN L2"/>
    <property type="match status" value="1"/>
</dbReference>
<dbReference type="PANTHER" id="PTHR13691:SF5">
    <property type="entry name" value="LARGE RIBOSOMAL SUBUNIT PROTEIN UL2M"/>
    <property type="match status" value="1"/>
</dbReference>
<keyword evidence="3" id="KW-0689">Ribosomal protein</keyword>
<gene>
    <name evidence="11" type="ORF">SERLADRAFT_453979</name>
</gene>
<proteinExistence type="inferred from homology"/>
<dbReference type="InterPro" id="IPR022669">
    <property type="entry name" value="Ribosomal_uL2_C"/>
</dbReference>
<dbReference type="FunFam" id="2.40.50.140:FF:000128">
    <property type="entry name" value="50S ribosomal protein L2"/>
    <property type="match status" value="1"/>
</dbReference>
<dbReference type="InterPro" id="IPR014726">
    <property type="entry name" value="Ribosomal_uL2_dom3"/>
</dbReference>
<dbReference type="GeneID" id="18816970"/>
<dbReference type="PROSITE" id="PS00467">
    <property type="entry name" value="RIBOSOMAL_L2"/>
    <property type="match status" value="1"/>
</dbReference>
<dbReference type="SUPFAM" id="SSF50249">
    <property type="entry name" value="Nucleic acid-binding proteins"/>
    <property type="match status" value="1"/>
</dbReference>
<dbReference type="KEGG" id="sla:SERLADRAFT_453979"/>
<dbReference type="InterPro" id="IPR012340">
    <property type="entry name" value="NA-bd_OB-fold"/>
</dbReference>
<comment type="similarity">
    <text evidence="2">Belongs to the universal ribosomal protein uL2 family.</text>
</comment>
<dbReference type="InterPro" id="IPR002171">
    <property type="entry name" value="Ribosomal_uL2"/>
</dbReference>
<evidence type="ECO:0000256" key="1">
    <source>
        <dbReference type="ARBA" id="ARBA00004173"/>
    </source>
</evidence>
<dbReference type="InterPro" id="IPR022671">
    <property type="entry name" value="Ribosomal_uL2_CS"/>
</dbReference>
<dbReference type="Gene3D" id="2.40.50.140">
    <property type="entry name" value="Nucleic acid-binding proteins"/>
    <property type="match status" value="1"/>
</dbReference>
<dbReference type="SMART" id="SM01382">
    <property type="entry name" value="Ribosomal_L2_C"/>
    <property type="match status" value="1"/>
</dbReference>
<dbReference type="NCBIfam" id="TIGR01171">
    <property type="entry name" value="rplB_bact"/>
    <property type="match status" value="1"/>
</dbReference>